<name>A0ABR8S366_9MICO</name>
<keyword evidence="1" id="KW-0812">Transmembrane</keyword>
<keyword evidence="3" id="KW-1185">Reference proteome</keyword>
<protein>
    <submittedName>
        <fullName evidence="2">Uncharacterized protein</fullName>
    </submittedName>
</protein>
<dbReference type="Proteomes" id="UP000648352">
    <property type="component" value="Unassembled WGS sequence"/>
</dbReference>
<dbReference type="RefSeq" id="WP_191718729.1">
    <property type="nucleotide sequence ID" value="NZ_JACSQP010000004.1"/>
</dbReference>
<gene>
    <name evidence="2" type="ORF">H9651_07795</name>
</gene>
<reference evidence="2 3" key="1">
    <citation type="submission" date="2020-08" db="EMBL/GenBank/DDBJ databases">
        <title>A Genomic Blueprint of the Chicken Gut Microbiome.</title>
        <authorList>
            <person name="Gilroy R."/>
            <person name="Ravi A."/>
            <person name="Getino M."/>
            <person name="Pursley I."/>
            <person name="Horton D.L."/>
            <person name="Alikhan N.-F."/>
            <person name="Baker D."/>
            <person name="Gharbi K."/>
            <person name="Hall N."/>
            <person name="Watson M."/>
            <person name="Adriaenssens E.M."/>
            <person name="Foster-Nyarko E."/>
            <person name="Jarju S."/>
            <person name="Secka A."/>
            <person name="Antonio M."/>
            <person name="Oren A."/>
            <person name="Chaudhuri R."/>
            <person name="La Ragione R.M."/>
            <person name="Hildebrand F."/>
            <person name="Pallen M.J."/>
        </authorList>
    </citation>
    <scope>NUCLEOTIDE SEQUENCE [LARGE SCALE GENOMIC DNA]</scope>
    <source>
        <strain evidence="2 3">Sa4CUA7</strain>
    </source>
</reference>
<feature type="transmembrane region" description="Helical" evidence="1">
    <location>
        <begin position="39"/>
        <end position="58"/>
    </location>
</feature>
<keyword evidence="1" id="KW-1133">Transmembrane helix</keyword>
<evidence type="ECO:0000313" key="3">
    <source>
        <dbReference type="Proteomes" id="UP000648352"/>
    </source>
</evidence>
<organism evidence="2 3">
    <name type="scientific">Microbacterium pullorum</name>
    <dbReference type="NCBI Taxonomy" id="2762236"/>
    <lineage>
        <taxon>Bacteria</taxon>
        <taxon>Bacillati</taxon>
        <taxon>Actinomycetota</taxon>
        <taxon>Actinomycetes</taxon>
        <taxon>Micrococcales</taxon>
        <taxon>Microbacteriaceae</taxon>
        <taxon>Microbacterium</taxon>
    </lineage>
</organism>
<keyword evidence="1" id="KW-0472">Membrane</keyword>
<dbReference type="EMBL" id="JACSQP010000004">
    <property type="protein sequence ID" value="MBD7957539.1"/>
    <property type="molecule type" value="Genomic_DNA"/>
</dbReference>
<evidence type="ECO:0000256" key="1">
    <source>
        <dbReference type="SAM" id="Phobius"/>
    </source>
</evidence>
<accession>A0ABR8S366</accession>
<proteinExistence type="predicted"/>
<evidence type="ECO:0000313" key="2">
    <source>
        <dbReference type="EMBL" id="MBD7957539.1"/>
    </source>
</evidence>
<comment type="caution">
    <text evidence="2">The sequence shown here is derived from an EMBL/GenBank/DDBJ whole genome shotgun (WGS) entry which is preliminary data.</text>
</comment>
<sequence length="60" mass="6248">MAIVLGVTGLLVLLVALMIFVRSSRQATAAGATTNRRSVLVLTLLGLLLALASQLPIFQA</sequence>